<accession>A0AAP0HWI7</accession>
<name>A0AAP0HWI7_9MAGN</name>
<dbReference type="PANTHER" id="PTHR42678">
    <property type="entry name" value="AMIDASE"/>
    <property type="match status" value="1"/>
</dbReference>
<gene>
    <name evidence="1" type="ORF">Syun_026464</name>
</gene>
<dbReference type="Gene3D" id="3.90.1300.10">
    <property type="entry name" value="Amidase signature (AS) domain"/>
    <property type="match status" value="1"/>
</dbReference>
<comment type="caution">
    <text evidence="1">The sequence shown here is derived from an EMBL/GenBank/DDBJ whole genome shotgun (WGS) entry which is preliminary data.</text>
</comment>
<dbReference type="AlphaFoldDB" id="A0AAP0HWI7"/>
<dbReference type="InterPro" id="IPR036928">
    <property type="entry name" value="AS_sf"/>
</dbReference>
<keyword evidence="2" id="KW-1185">Reference proteome</keyword>
<organism evidence="1 2">
    <name type="scientific">Stephania yunnanensis</name>
    <dbReference type="NCBI Taxonomy" id="152371"/>
    <lineage>
        <taxon>Eukaryota</taxon>
        <taxon>Viridiplantae</taxon>
        <taxon>Streptophyta</taxon>
        <taxon>Embryophyta</taxon>
        <taxon>Tracheophyta</taxon>
        <taxon>Spermatophyta</taxon>
        <taxon>Magnoliopsida</taxon>
        <taxon>Ranunculales</taxon>
        <taxon>Menispermaceae</taxon>
        <taxon>Menispermoideae</taxon>
        <taxon>Cissampelideae</taxon>
        <taxon>Stephania</taxon>
    </lineage>
</organism>
<protein>
    <recommendedName>
        <fullName evidence="3">Amidase domain-containing protein</fullName>
    </recommendedName>
</protein>
<dbReference type="EMBL" id="JBBNAF010000011">
    <property type="protein sequence ID" value="KAK9099419.1"/>
    <property type="molecule type" value="Genomic_DNA"/>
</dbReference>
<sequence>MAFYNSNRFPLILSLVLIIITFFGFSSEVRGYAFSIREATIHDIQTAFKQYKLTSRELVELYIGEIRRLNPVVHGVIEVNPDALWQANKAMQRGRLGRLAPPLPTWNPHSLKDNIATKDGLNTTAAHLHCLARLFLAMRCSGEVKEGGSNYLGKAGLGEWAAFRSTSRT</sequence>
<reference evidence="1 2" key="1">
    <citation type="submission" date="2024-01" db="EMBL/GenBank/DDBJ databases">
        <title>Genome assemblies of Stephania.</title>
        <authorList>
            <person name="Yang L."/>
        </authorList>
    </citation>
    <scope>NUCLEOTIDE SEQUENCE [LARGE SCALE GENOMIC DNA]</scope>
    <source>
        <strain evidence="1">YNDBR</strain>
        <tissue evidence="1">Leaf</tissue>
    </source>
</reference>
<dbReference type="SUPFAM" id="SSF75304">
    <property type="entry name" value="Amidase signature (AS) enzymes"/>
    <property type="match status" value="1"/>
</dbReference>
<evidence type="ECO:0008006" key="3">
    <source>
        <dbReference type="Google" id="ProtNLM"/>
    </source>
</evidence>
<evidence type="ECO:0000313" key="2">
    <source>
        <dbReference type="Proteomes" id="UP001420932"/>
    </source>
</evidence>
<evidence type="ECO:0000313" key="1">
    <source>
        <dbReference type="EMBL" id="KAK9099419.1"/>
    </source>
</evidence>
<dbReference type="PANTHER" id="PTHR42678:SF34">
    <property type="entry name" value="OS04G0183300 PROTEIN"/>
    <property type="match status" value="1"/>
</dbReference>
<proteinExistence type="predicted"/>
<dbReference type="Proteomes" id="UP001420932">
    <property type="component" value="Unassembled WGS sequence"/>
</dbReference>